<reference evidence="1" key="1">
    <citation type="submission" date="2020-07" db="EMBL/GenBank/DDBJ databases">
        <authorList>
            <person name="Pettersson B.M.F."/>
            <person name="Behra P.R.K."/>
            <person name="Ramesh M."/>
            <person name="Das S."/>
            <person name="Dasgupta S."/>
            <person name="Kirsebom L.A."/>
        </authorList>
    </citation>
    <scope>NUCLEOTIDE SEQUENCE</scope>
    <source>
        <strain evidence="1">DSM 44838</strain>
    </source>
</reference>
<accession>A0A9X2YWH8</accession>
<sequence>MSIPYQGGSMPGYLSLVDPDGPPRPTIVYTNGFDESCEDGYAVIGASAVRRGFDYLTTALHGCFDLV</sequence>
<gene>
    <name evidence="1" type="ORF">H7K45_03265</name>
</gene>
<dbReference type="Gene3D" id="3.40.50.1820">
    <property type="entry name" value="alpha/beta hydrolase"/>
    <property type="match status" value="1"/>
</dbReference>
<dbReference type="Proteomes" id="UP001141629">
    <property type="component" value="Unassembled WGS sequence"/>
</dbReference>
<protein>
    <submittedName>
        <fullName evidence="1">Uncharacterized protein</fullName>
    </submittedName>
</protein>
<proteinExistence type="predicted"/>
<dbReference type="SUPFAM" id="SSF53474">
    <property type="entry name" value="alpha/beta-Hydrolases"/>
    <property type="match status" value="1"/>
</dbReference>
<dbReference type="RefSeq" id="WP_263994337.1">
    <property type="nucleotide sequence ID" value="NZ_JACKVK010000002.1"/>
</dbReference>
<dbReference type="AlphaFoldDB" id="A0A9X2YWH8"/>
<name>A0A9X2YWH8_9MYCO</name>
<reference evidence="1" key="2">
    <citation type="journal article" date="2022" name="BMC Genomics">
        <title>Comparative genome analysis of mycobacteria focusing on tRNA and non-coding RNA.</title>
        <authorList>
            <person name="Behra P.R.K."/>
            <person name="Pettersson B.M.F."/>
            <person name="Ramesh M."/>
            <person name="Das S."/>
            <person name="Dasgupta S."/>
            <person name="Kirsebom L.A."/>
        </authorList>
    </citation>
    <scope>NUCLEOTIDE SEQUENCE</scope>
    <source>
        <strain evidence="1">DSM 44838</strain>
    </source>
</reference>
<keyword evidence="2" id="KW-1185">Reference proteome</keyword>
<comment type="caution">
    <text evidence="1">The sequence shown here is derived from an EMBL/GenBank/DDBJ whole genome shotgun (WGS) entry which is preliminary data.</text>
</comment>
<dbReference type="EMBL" id="JACKVK010000002">
    <property type="protein sequence ID" value="MCV7419549.1"/>
    <property type="molecule type" value="Genomic_DNA"/>
</dbReference>
<organism evidence="1 2">
    <name type="scientific">Mycobacterium yunnanensis</name>
    <dbReference type="NCBI Taxonomy" id="368477"/>
    <lineage>
        <taxon>Bacteria</taxon>
        <taxon>Bacillati</taxon>
        <taxon>Actinomycetota</taxon>
        <taxon>Actinomycetes</taxon>
        <taxon>Mycobacteriales</taxon>
        <taxon>Mycobacteriaceae</taxon>
        <taxon>Mycobacterium</taxon>
    </lineage>
</organism>
<dbReference type="InterPro" id="IPR029058">
    <property type="entry name" value="AB_hydrolase_fold"/>
</dbReference>
<evidence type="ECO:0000313" key="1">
    <source>
        <dbReference type="EMBL" id="MCV7419549.1"/>
    </source>
</evidence>
<evidence type="ECO:0000313" key="2">
    <source>
        <dbReference type="Proteomes" id="UP001141629"/>
    </source>
</evidence>